<dbReference type="AlphaFoldDB" id="A0AAD4JSI1"/>
<name>A0AAD4JSI1_9MUSC</name>
<protein>
    <submittedName>
        <fullName evidence="2">Uncharacterized protein</fullName>
    </submittedName>
</protein>
<accession>A0AAD4JSI1</accession>
<proteinExistence type="predicted"/>
<reference evidence="2" key="1">
    <citation type="journal article" date="2021" name="Mol. Ecol. Resour.">
        <title>Phylogenomic analyses of the genus Drosophila reveals genomic signals of climate adaptation.</title>
        <authorList>
            <person name="Li F."/>
            <person name="Rane R.V."/>
            <person name="Luria V."/>
            <person name="Xiong Z."/>
            <person name="Chen J."/>
            <person name="Li Z."/>
            <person name="Catullo R.A."/>
            <person name="Griffin P.C."/>
            <person name="Schiffer M."/>
            <person name="Pearce S."/>
            <person name="Lee S.F."/>
            <person name="McElroy K."/>
            <person name="Stocker A."/>
            <person name="Shirriffs J."/>
            <person name="Cockerell F."/>
            <person name="Coppin C."/>
            <person name="Sgro C.M."/>
            <person name="Karger A."/>
            <person name="Cain J.W."/>
            <person name="Weber J.A."/>
            <person name="Santpere G."/>
            <person name="Kirschner M.W."/>
            <person name="Hoffmann A.A."/>
            <person name="Oakeshott J.G."/>
            <person name="Zhang G."/>
        </authorList>
    </citation>
    <scope>NUCLEOTIDE SEQUENCE</scope>
    <source>
        <strain evidence="2">BGI-SZ-2011g</strain>
    </source>
</reference>
<evidence type="ECO:0000313" key="2">
    <source>
        <dbReference type="EMBL" id="KAH8355059.1"/>
    </source>
</evidence>
<dbReference type="Proteomes" id="UP001200034">
    <property type="component" value="Unassembled WGS sequence"/>
</dbReference>
<dbReference type="EMBL" id="JAJJHW010003889">
    <property type="protein sequence ID" value="KAH8355059.1"/>
    <property type="molecule type" value="Genomic_DNA"/>
</dbReference>
<evidence type="ECO:0000313" key="3">
    <source>
        <dbReference type="Proteomes" id="UP001200034"/>
    </source>
</evidence>
<keyword evidence="3" id="KW-1185">Reference proteome</keyword>
<comment type="caution">
    <text evidence="2">The sequence shown here is derived from an EMBL/GenBank/DDBJ whole genome shotgun (WGS) entry which is preliminary data.</text>
</comment>
<feature type="region of interest" description="Disordered" evidence="1">
    <location>
        <begin position="316"/>
        <end position="335"/>
    </location>
</feature>
<sequence length="512" mass="60054">KDKKTCSDDRQNFVATRMSLPLFMLSRNRIREDNMAGVQKQFKLAGQHYNTHCQQENRGEEFSAATYAHYKHVTGFEKPPVQPYPEQRPLKCDRSLSTWRSYHQAPNRYGVLPEPYKRRMGSKGSVFAKIHTNRSRVCIKPPQPRFYEMPPELERFFKPENKQKGIFLSNARDHRPCSRAMVNDLTTCWRNPLEPGPTDTYTQFYEIKHNMTPPTTTTQDNPHLFLSQSCVPTKRSVLVRRNISFEPGPGRYDIRYPNVCPGERGRKSMPGLTVLIEKQKRFKFRRLPYMRINARKYSEPDWRHVVGHGHGHIFKMGKHDLPKPQKKPATKGKKPEKQLKMFADGKYLNMLVNPRQFPISIRDFPVPPYVPRIVYNCVAKRVTRKQLRNNKKIAFMSGQERWKDGARPLQLTARQLEAIKESLPVERRLVDHPLELRASKIVSRLHHVPDHMRNTYMPKLRKRLFKFLPIPGARVLVSDSDISPDLHFDRENPTGMYNKKLDETLFYRDSVL</sequence>
<gene>
    <name evidence="2" type="ORF">KR093_004590</name>
</gene>
<feature type="non-terminal residue" evidence="2">
    <location>
        <position position="512"/>
    </location>
</feature>
<organism evidence="2 3">
    <name type="scientific">Drosophila rubida</name>
    <dbReference type="NCBI Taxonomy" id="30044"/>
    <lineage>
        <taxon>Eukaryota</taxon>
        <taxon>Metazoa</taxon>
        <taxon>Ecdysozoa</taxon>
        <taxon>Arthropoda</taxon>
        <taxon>Hexapoda</taxon>
        <taxon>Insecta</taxon>
        <taxon>Pterygota</taxon>
        <taxon>Neoptera</taxon>
        <taxon>Endopterygota</taxon>
        <taxon>Diptera</taxon>
        <taxon>Brachycera</taxon>
        <taxon>Muscomorpha</taxon>
        <taxon>Ephydroidea</taxon>
        <taxon>Drosophilidae</taxon>
        <taxon>Drosophila</taxon>
    </lineage>
</organism>
<feature type="non-terminal residue" evidence="2">
    <location>
        <position position="1"/>
    </location>
</feature>
<evidence type="ECO:0000256" key="1">
    <source>
        <dbReference type="SAM" id="MobiDB-lite"/>
    </source>
</evidence>